<dbReference type="SUPFAM" id="SSF46689">
    <property type="entry name" value="Homeodomain-like"/>
    <property type="match status" value="2"/>
</dbReference>
<dbReference type="InterPro" id="IPR018060">
    <property type="entry name" value="HTH_AraC"/>
</dbReference>
<evidence type="ECO:0000259" key="4">
    <source>
        <dbReference type="PROSITE" id="PS01124"/>
    </source>
</evidence>
<dbReference type="GO" id="GO:0003700">
    <property type="term" value="F:DNA-binding transcription factor activity"/>
    <property type="evidence" value="ECO:0007669"/>
    <property type="project" value="InterPro"/>
</dbReference>
<dbReference type="InterPro" id="IPR011256">
    <property type="entry name" value="Reg_factor_effector_dom_sf"/>
</dbReference>
<dbReference type="InterPro" id="IPR029442">
    <property type="entry name" value="GyrI-like"/>
</dbReference>
<dbReference type="PANTHER" id="PTHR47504">
    <property type="entry name" value="RIGHT ORIGIN-BINDING PROTEIN"/>
    <property type="match status" value="1"/>
</dbReference>
<dbReference type="PANTHER" id="PTHR47504:SF5">
    <property type="entry name" value="RIGHT ORIGIN-BINDING PROTEIN"/>
    <property type="match status" value="1"/>
</dbReference>
<dbReference type="InterPro" id="IPR020449">
    <property type="entry name" value="Tscrpt_reg_AraC-type_HTH"/>
</dbReference>
<feature type="domain" description="HTH araC/xylS-type" evidence="4">
    <location>
        <begin position="8"/>
        <end position="107"/>
    </location>
</feature>
<dbReference type="InterPro" id="IPR009057">
    <property type="entry name" value="Homeodomain-like_sf"/>
</dbReference>
<sequence>MDWLERMNRSMNYIEQNLSNEIDAKEVARLACCSEYHFPRMFSSITGFTLSEYIRRRRLSQAAFELQNDNFIRIIDLALKYGYDSPDAFSRAFKSLHGVTPTEARRKGVELKAFPRISFQITIKGDVEMEYRIEVLDCKVEIVGVKEKVITEAAFRMIPTLWEEATKSGLLKQLIDMSWENPQCKLEGLLGVCGKQAAITDETFEYMMGCRYQSEYTIGMEKIVIPKSTWAVFPNVSDAWKRLYTEWLPTSGYELVDLPCIENYLAPDRNPSSELWVPVIQK</sequence>
<organism evidence="5 6">
    <name type="scientific">Bacillus paranthracis</name>
    <dbReference type="NCBI Taxonomy" id="2026186"/>
    <lineage>
        <taxon>Bacteria</taxon>
        <taxon>Bacillati</taxon>
        <taxon>Bacillota</taxon>
        <taxon>Bacilli</taxon>
        <taxon>Bacillales</taxon>
        <taxon>Bacillaceae</taxon>
        <taxon>Bacillus</taxon>
        <taxon>Bacillus cereus group</taxon>
    </lineage>
</organism>
<dbReference type="Pfam" id="PF06445">
    <property type="entry name" value="GyrI-like"/>
    <property type="match status" value="1"/>
</dbReference>
<dbReference type="SMART" id="SM00342">
    <property type="entry name" value="HTH_ARAC"/>
    <property type="match status" value="1"/>
</dbReference>
<comment type="caution">
    <text evidence="5">The sequence shown here is derived from an EMBL/GenBank/DDBJ whole genome shotgun (WGS) entry which is preliminary data.</text>
</comment>
<reference evidence="5" key="1">
    <citation type="submission" date="2023-03" db="EMBL/GenBank/DDBJ databases">
        <title>Genetic diversity of Bacillus cereus sensu lato isolates from Slovenia.</title>
        <authorList>
            <person name="Abdelli M."/>
        </authorList>
    </citation>
    <scope>NUCLEOTIDE SEQUENCE</scope>
    <source>
        <strain evidence="5">SIBC39</strain>
    </source>
</reference>
<protein>
    <submittedName>
        <fullName evidence="5">GyrI-like domain-containing protein</fullName>
    </submittedName>
</protein>
<proteinExistence type="predicted"/>
<dbReference type="InterPro" id="IPR018062">
    <property type="entry name" value="HTH_AraC-typ_CS"/>
</dbReference>
<dbReference type="InterPro" id="IPR050959">
    <property type="entry name" value="MarA-like"/>
</dbReference>
<keyword evidence="1" id="KW-0805">Transcription regulation</keyword>
<dbReference type="Pfam" id="PF12833">
    <property type="entry name" value="HTH_18"/>
    <property type="match status" value="1"/>
</dbReference>
<dbReference type="RefSeq" id="WP_000383882.1">
    <property type="nucleotide sequence ID" value="NZ_CP101135.1"/>
</dbReference>
<dbReference type="PROSITE" id="PS00041">
    <property type="entry name" value="HTH_ARAC_FAMILY_1"/>
    <property type="match status" value="1"/>
</dbReference>
<dbReference type="AlphaFoldDB" id="A0AAJ1NHJ7"/>
<dbReference type="SMART" id="SM00871">
    <property type="entry name" value="AraC_E_bind"/>
    <property type="match status" value="1"/>
</dbReference>
<dbReference type="SUPFAM" id="SSF55136">
    <property type="entry name" value="Probable bacterial effector-binding domain"/>
    <property type="match status" value="1"/>
</dbReference>
<accession>A0AAJ1NHJ7</accession>
<evidence type="ECO:0000313" key="6">
    <source>
        <dbReference type="Proteomes" id="UP001216801"/>
    </source>
</evidence>
<dbReference type="PRINTS" id="PR00032">
    <property type="entry name" value="HTHARAC"/>
</dbReference>
<keyword evidence="3" id="KW-0804">Transcription</keyword>
<dbReference type="GeneID" id="75086768"/>
<dbReference type="Gene3D" id="3.20.80.10">
    <property type="entry name" value="Regulatory factor, effector binding domain"/>
    <property type="match status" value="1"/>
</dbReference>
<dbReference type="Gene3D" id="1.10.10.60">
    <property type="entry name" value="Homeodomain-like"/>
    <property type="match status" value="2"/>
</dbReference>
<dbReference type="EMBL" id="JARPRR010000005">
    <property type="protein sequence ID" value="MDG0952654.1"/>
    <property type="molecule type" value="Genomic_DNA"/>
</dbReference>
<evidence type="ECO:0000313" key="5">
    <source>
        <dbReference type="EMBL" id="MDG0952654.1"/>
    </source>
</evidence>
<name>A0AAJ1NHJ7_9BACI</name>
<dbReference type="InterPro" id="IPR010499">
    <property type="entry name" value="AraC_E-bd"/>
</dbReference>
<evidence type="ECO:0000256" key="1">
    <source>
        <dbReference type="ARBA" id="ARBA00023015"/>
    </source>
</evidence>
<dbReference type="PROSITE" id="PS01124">
    <property type="entry name" value="HTH_ARAC_FAMILY_2"/>
    <property type="match status" value="1"/>
</dbReference>
<evidence type="ECO:0000256" key="3">
    <source>
        <dbReference type="ARBA" id="ARBA00023163"/>
    </source>
</evidence>
<dbReference type="Proteomes" id="UP001216801">
    <property type="component" value="Unassembled WGS sequence"/>
</dbReference>
<dbReference type="GO" id="GO:0043565">
    <property type="term" value="F:sequence-specific DNA binding"/>
    <property type="evidence" value="ECO:0007669"/>
    <property type="project" value="InterPro"/>
</dbReference>
<gene>
    <name evidence="5" type="ORF">P6U19_08630</name>
</gene>
<keyword evidence="2" id="KW-0238">DNA-binding</keyword>
<evidence type="ECO:0000256" key="2">
    <source>
        <dbReference type="ARBA" id="ARBA00023125"/>
    </source>
</evidence>